<keyword evidence="2" id="KW-1185">Reference proteome</keyword>
<protein>
    <submittedName>
        <fullName evidence="1">Uncharacterized protein</fullName>
    </submittedName>
</protein>
<dbReference type="Gene3D" id="3.90.320.10">
    <property type="match status" value="1"/>
</dbReference>
<evidence type="ECO:0000313" key="2">
    <source>
        <dbReference type="Proteomes" id="UP000198648"/>
    </source>
</evidence>
<name>A0A1H9C822_9FLAO</name>
<dbReference type="RefSeq" id="WP_091467723.1">
    <property type="nucleotide sequence ID" value="NZ_FOEI01000004.1"/>
</dbReference>
<dbReference type="AlphaFoldDB" id="A0A1H9C822"/>
<sequence length="358" mass="42700">MNYNEDELDKSINLLKSIGFTDENKIKIILQEYENILGYIDYEYTTRERRNRKGQKTYSSYFQKVYKNDKIVEFLKLEFNLKKNNEIIKKENKNKKISATDLANYIYCPANYSISNSFNIEHSINQSKKSNGSKLHNELKLIYKKKKFGDIRNLHNNYFFDNKNIIKKISNCRLIYSGSDTNTKFYSNDNLNYIAKPDYIFLDPNNNFFVVEEKFHLYNSKSKKNDIKFYTNNLIQLQSYIEYINELDIKYGVLIDWSFTINKDEFILLGFKHKIIKKGNNKQLLEKTYNEILKLNNEKKIPFNKNVNILKCINCSVSIYCSHKTEKFEYLEFPYNIEHLKIVMNDNDNNNDCLPLAK</sequence>
<dbReference type="STRING" id="1299341.SAMN05444005_10496"/>
<dbReference type="EMBL" id="FOEI01000004">
    <property type="protein sequence ID" value="SEP97356.1"/>
    <property type="molecule type" value="Genomic_DNA"/>
</dbReference>
<proteinExistence type="predicted"/>
<dbReference type="Proteomes" id="UP000198648">
    <property type="component" value="Unassembled WGS sequence"/>
</dbReference>
<evidence type="ECO:0000313" key="1">
    <source>
        <dbReference type="EMBL" id="SEP97356.1"/>
    </source>
</evidence>
<accession>A0A1H9C822</accession>
<organism evidence="1 2">
    <name type="scientific">Flavobacterium urocaniciphilum</name>
    <dbReference type="NCBI Taxonomy" id="1299341"/>
    <lineage>
        <taxon>Bacteria</taxon>
        <taxon>Pseudomonadati</taxon>
        <taxon>Bacteroidota</taxon>
        <taxon>Flavobacteriia</taxon>
        <taxon>Flavobacteriales</taxon>
        <taxon>Flavobacteriaceae</taxon>
        <taxon>Flavobacterium</taxon>
    </lineage>
</organism>
<reference evidence="1 2" key="1">
    <citation type="submission" date="2016-10" db="EMBL/GenBank/DDBJ databases">
        <authorList>
            <person name="de Groot N.N."/>
        </authorList>
    </citation>
    <scope>NUCLEOTIDE SEQUENCE [LARGE SCALE GENOMIC DNA]</scope>
    <source>
        <strain evidence="1 2">DSM 27078</strain>
    </source>
</reference>
<gene>
    <name evidence="1" type="ORF">SAMN05444005_10496</name>
</gene>
<dbReference type="InterPro" id="IPR011604">
    <property type="entry name" value="PDDEXK-like_dom_sf"/>
</dbReference>
<dbReference type="OrthoDB" id="1492623at2"/>